<evidence type="ECO:0000256" key="1">
    <source>
        <dbReference type="ARBA" id="ARBA00002791"/>
    </source>
</evidence>
<name>A0ABD0YA36_9HEMI</name>
<feature type="signal peptide" evidence="11">
    <location>
        <begin position="1"/>
        <end position="20"/>
    </location>
</feature>
<dbReference type="PANTHER" id="PTHR21049:SF0">
    <property type="entry name" value="DOLICHYL-DIPHOSPHOOLIGOSACCHARIDE--PROTEIN GLYCOSYLTRANSFERASE SUBUNIT 1"/>
    <property type="match status" value="1"/>
</dbReference>
<dbReference type="Proteomes" id="UP001558652">
    <property type="component" value="Unassembled WGS sequence"/>
</dbReference>
<evidence type="ECO:0000256" key="10">
    <source>
        <dbReference type="ARBA" id="ARBA00023136"/>
    </source>
</evidence>
<keyword evidence="13" id="KW-1185">Reference proteome</keyword>
<gene>
    <name evidence="12" type="ORF">AAG570_001901</name>
</gene>
<reference evidence="12 13" key="1">
    <citation type="submission" date="2024-07" db="EMBL/GenBank/DDBJ databases">
        <title>Chromosome-level genome assembly of the water stick insect Ranatra chinensis (Heteroptera: Nepidae).</title>
        <authorList>
            <person name="Liu X."/>
        </authorList>
    </citation>
    <scope>NUCLEOTIDE SEQUENCE [LARGE SCALE GENOMIC DNA]</scope>
    <source>
        <strain evidence="12">Cailab_2021Rc</strain>
        <tissue evidence="12">Muscle</tissue>
    </source>
</reference>
<protein>
    <recommendedName>
        <fullName evidence="5 11">Dolichyl-diphosphooligosaccharide--protein glycosyltransferase subunit 1</fullName>
    </recommendedName>
</protein>
<organism evidence="12 13">
    <name type="scientific">Ranatra chinensis</name>
    <dbReference type="NCBI Taxonomy" id="642074"/>
    <lineage>
        <taxon>Eukaryota</taxon>
        <taxon>Metazoa</taxon>
        <taxon>Ecdysozoa</taxon>
        <taxon>Arthropoda</taxon>
        <taxon>Hexapoda</taxon>
        <taxon>Insecta</taxon>
        <taxon>Pterygota</taxon>
        <taxon>Neoptera</taxon>
        <taxon>Paraneoptera</taxon>
        <taxon>Hemiptera</taxon>
        <taxon>Heteroptera</taxon>
        <taxon>Panheteroptera</taxon>
        <taxon>Nepomorpha</taxon>
        <taxon>Nepidae</taxon>
        <taxon>Ranatrinae</taxon>
        <taxon>Ranatra</taxon>
    </lineage>
</organism>
<comment type="subunit">
    <text evidence="11">Component of the oligosaccharyltransferase (OST) complex.</text>
</comment>
<accession>A0ABD0YA36</accession>
<keyword evidence="7 11" id="KW-0732">Signal</keyword>
<keyword evidence="6 11" id="KW-0812">Transmembrane</keyword>
<feature type="chain" id="PRO_5044525651" description="Dolichyl-diphosphooligosaccharide--protein glycosyltransferase subunit 1" evidence="11">
    <location>
        <begin position="21"/>
        <end position="588"/>
    </location>
</feature>
<evidence type="ECO:0000256" key="11">
    <source>
        <dbReference type="RuleBase" id="RU361143"/>
    </source>
</evidence>
<keyword evidence="10 11" id="KW-0472">Membrane</keyword>
<comment type="similarity">
    <text evidence="4 11">Belongs to the OST1 family.</text>
</comment>
<evidence type="ECO:0000256" key="5">
    <source>
        <dbReference type="ARBA" id="ARBA00017611"/>
    </source>
</evidence>
<keyword evidence="8 11" id="KW-0256">Endoplasmic reticulum</keyword>
<proteinExistence type="inferred from homology"/>
<dbReference type="AlphaFoldDB" id="A0ABD0YA36"/>
<comment type="function">
    <text evidence="1 11">Subunit of the oligosaccharyl transferase (OST) complex that catalyzes the initial transfer of a defined glycan (Glc(3)Man(9)GlcNAc(2) in eukaryotes) from the lipid carrier dolichol-pyrophosphate to an asparagine residue within an Asn-X-Ser/Thr consensus motif in nascent polypeptide chains, the first step in protein N-glycosylation. N-glycosylation occurs cotranslationally and the complex associates with the Sec61 complex at the channel-forming translocon complex that mediates protein translocation across the endoplasmic reticulum (ER). All subunits are required for a maximal enzyme activity.</text>
</comment>
<evidence type="ECO:0000256" key="3">
    <source>
        <dbReference type="ARBA" id="ARBA00004922"/>
    </source>
</evidence>
<dbReference type="GO" id="GO:0008250">
    <property type="term" value="C:oligosaccharyltransferase complex"/>
    <property type="evidence" value="ECO:0007669"/>
    <property type="project" value="UniProtKB-UniRule"/>
</dbReference>
<evidence type="ECO:0000313" key="12">
    <source>
        <dbReference type="EMBL" id="KAL1124131.1"/>
    </source>
</evidence>
<dbReference type="Pfam" id="PF04597">
    <property type="entry name" value="Ribophorin_I"/>
    <property type="match status" value="1"/>
</dbReference>
<comment type="pathway">
    <text evidence="3 11">Protein modification; protein glycosylation.</text>
</comment>
<comment type="caution">
    <text evidence="12">The sequence shown here is derived from an EMBL/GenBank/DDBJ whole genome shotgun (WGS) entry which is preliminary data.</text>
</comment>
<evidence type="ECO:0000256" key="8">
    <source>
        <dbReference type="ARBA" id="ARBA00022824"/>
    </source>
</evidence>
<evidence type="ECO:0000313" key="13">
    <source>
        <dbReference type="Proteomes" id="UP001558652"/>
    </source>
</evidence>
<evidence type="ECO:0000256" key="9">
    <source>
        <dbReference type="ARBA" id="ARBA00022989"/>
    </source>
</evidence>
<evidence type="ECO:0000256" key="2">
    <source>
        <dbReference type="ARBA" id="ARBA00004115"/>
    </source>
</evidence>
<keyword evidence="9 11" id="KW-1133">Transmembrane helix</keyword>
<comment type="subcellular location">
    <subcellularLocation>
        <location evidence="2 11">Endoplasmic reticulum membrane</location>
        <topology evidence="2 11">Single-pass type I membrane protein</topology>
    </subcellularLocation>
</comment>
<dbReference type="InterPro" id="IPR007676">
    <property type="entry name" value="Ribophorin_I"/>
</dbReference>
<feature type="transmembrane region" description="Helical" evidence="11">
    <location>
        <begin position="419"/>
        <end position="438"/>
    </location>
</feature>
<dbReference type="PANTHER" id="PTHR21049">
    <property type="entry name" value="RIBOPHORIN I"/>
    <property type="match status" value="1"/>
</dbReference>
<sequence>MFRLFILIFSVISLANVGLGQEAISPDLIIRNAERSIEISSQLCKVSVKITVENVGKNPVSRYLFTVEPRVVKEVAYISAQASDPARTALRLTPVKVQSRPKDSFWALDLKDNLLPGKTVTFEVEYVVTDALTPHPTAITQKEKQLVKYVGNHYIYSPYRINKQTTTVSLGTRNVESYTKLNPVSISDTTDPMVVHYENNSPFLRVIRLERVIEVSHWGNIAVEETVDMVHVGATLSGPFSRYEFQRESHSGLSSVKSFKTILPAAASDIYYRDDIGNISTSHMRLLGDSVELDLRPRFPLFGGWKTHYVLGYNVPSYEYLYNSGDNYKLKMRVIDHIFDDMAVDELVTRVILPEGSNNIHISSPYPVKRLPDTKHSTYLDTKGRPVITITKNNLVENHIQDFELDYEFPKILMLQEPLLVVVALYILFIMVIIYVRLDFSISKDEVSESRMRVSGLLEKLLLHQDNRANTYSQLDDQLAKLKTNKDVNSFSYAIKNINQEHKTETTQISELLSKVKPEAPEIAEKISELQKLDKYLKDVYGQKQSLYVEKLVPGKIGRTSFVEAENALNKKKEDTIEKINIIMKTLH</sequence>
<dbReference type="EMBL" id="JBFDAA010000011">
    <property type="protein sequence ID" value="KAL1124131.1"/>
    <property type="molecule type" value="Genomic_DNA"/>
</dbReference>
<evidence type="ECO:0000256" key="6">
    <source>
        <dbReference type="ARBA" id="ARBA00022692"/>
    </source>
</evidence>
<evidence type="ECO:0000256" key="7">
    <source>
        <dbReference type="ARBA" id="ARBA00022729"/>
    </source>
</evidence>
<evidence type="ECO:0000256" key="4">
    <source>
        <dbReference type="ARBA" id="ARBA00008905"/>
    </source>
</evidence>